<evidence type="ECO:0000259" key="7">
    <source>
        <dbReference type="Pfam" id="PF00135"/>
    </source>
</evidence>
<evidence type="ECO:0000313" key="8">
    <source>
        <dbReference type="EMBL" id="KAJ3645087.1"/>
    </source>
</evidence>
<dbReference type="EC" id="3.1.1.-" evidence="6"/>
<comment type="caution">
    <text evidence="8">The sequence shown here is derived from an EMBL/GenBank/DDBJ whole genome shotgun (WGS) entry which is preliminary data.</text>
</comment>
<proteinExistence type="inferred from homology"/>
<organism evidence="8 9">
    <name type="scientific">Zophobas morio</name>
    <dbReference type="NCBI Taxonomy" id="2755281"/>
    <lineage>
        <taxon>Eukaryota</taxon>
        <taxon>Metazoa</taxon>
        <taxon>Ecdysozoa</taxon>
        <taxon>Arthropoda</taxon>
        <taxon>Hexapoda</taxon>
        <taxon>Insecta</taxon>
        <taxon>Pterygota</taxon>
        <taxon>Neoptera</taxon>
        <taxon>Endopterygota</taxon>
        <taxon>Coleoptera</taxon>
        <taxon>Polyphaga</taxon>
        <taxon>Cucujiformia</taxon>
        <taxon>Tenebrionidae</taxon>
        <taxon>Zophobas</taxon>
    </lineage>
</organism>
<keyword evidence="3 6" id="KW-0378">Hydrolase</keyword>
<evidence type="ECO:0000256" key="5">
    <source>
        <dbReference type="ARBA" id="ARBA00023180"/>
    </source>
</evidence>
<sequence>MAQPEVTIQQGTLRGSTATDLRGNPFLKFQGIPYAKPPLGDLRFKAPVPPEKWTGVFDATKEGSICYHRDVIKKGILIGTENCLVLNVYTKKLPKDEKDLRPVMFWIHGGGFIWGHGGEDLYGADYLITEDVVVVTINYRLGLFGFVSFDDPSLEVPGNAGLKDQVMALRWVQKNIDKFGGDRNNVTIFGESAGGASVHLMVLSPLAKGLFHKAIAQSGCALSTWVRASKGVKRVAEVMGLEGAEDRTVFDALAKKSTEEVLEIQEKMEEEIKPYKPRYVGLVVETNSKEPFMIEEPIKIMLSGHFNQVPFLIGYNTLEGAVVDLLKKPGQPEAPDFEQLIPWSFGYEVGSAESKAVAAKLQKFYFGDEDYSQQLLRKKYDVLSDSYFIFDIYVTIMTQFAISKAPIYLYRMAVETELNFYKVLLNIQMPGVCHCDDVGYLFKHSTTPEIVPGSVEDLCLTRFVKLWTNFAKFGNPTPDKNDDLLKVVWKPVRNDSVDFLEIGKELEAKSNPVTERLLLWKQVFAESSAGRKQNVAMYLKGVCHCDDVGYLFKHFATPEIVPGRVEDVCLTRFVKLWANFAKFGNPTPDKNDDLLKVVWKPVTDANVDFLDIGKELEAKTNPVNERLLLWKQLSDESPAGKKQKAAV</sequence>
<keyword evidence="4" id="KW-1015">Disulfide bond</keyword>
<dbReference type="Pfam" id="PF00135">
    <property type="entry name" value="COesterase"/>
    <property type="match status" value="2"/>
</dbReference>
<keyword evidence="2" id="KW-0719">Serine esterase</keyword>
<dbReference type="InterPro" id="IPR029058">
    <property type="entry name" value="AB_hydrolase_fold"/>
</dbReference>
<gene>
    <name evidence="8" type="ORF">Zmor_022774</name>
</gene>
<accession>A0AA38HZ55</accession>
<dbReference type="GO" id="GO:0052689">
    <property type="term" value="F:carboxylic ester hydrolase activity"/>
    <property type="evidence" value="ECO:0007669"/>
    <property type="project" value="UniProtKB-KW"/>
</dbReference>
<feature type="domain" description="Carboxylesterase type B" evidence="7">
    <location>
        <begin position="538"/>
        <end position="629"/>
    </location>
</feature>
<dbReference type="SUPFAM" id="SSF53474">
    <property type="entry name" value="alpha/beta-Hydrolases"/>
    <property type="match status" value="2"/>
</dbReference>
<protein>
    <recommendedName>
        <fullName evidence="6">Carboxylic ester hydrolase</fullName>
        <ecNumber evidence="6">3.1.1.-</ecNumber>
    </recommendedName>
</protein>
<evidence type="ECO:0000256" key="1">
    <source>
        <dbReference type="ARBA" id="ARBA00005964"/>
    </source>
</evidence>
<evidence type="ECO:0000256" key="3">
    <source>
        <dbReference type="ARBA" id="ARBA00022801"/>
    </source>
</evidence>
<dbReference type="EMBL" id="JALNTZ010000007">
    <property type="protein sequence ID" value="KAJ3645087.1"/>
    <property type="molecule type" value="Genomic_DNA"/>
</dbReference>
<dbReference type="AlphaFoldDB" id="A0AA38HZ55"/>
<dbReference type="Gene3D" id="3.40.50.1820">
    <property type="entry name" value="alpha/beta hydrolase"/>
    <property type="match status" value="2"/>
</dbReference>
<dbReference type="InterPro" id="IPR002018">
    <property type="entry name" value="CarbesteraseB"/>
</dbReference>
<evidence type="ECO:0000256" key="4">
    <source>
        <dbReference type="ARBA" id="ARBA00023157"/>
    </source>
</evidence>
<dbReference type="InterPro" id="IPR019826">
    <property type="entry name" value="Carboxylesterase_B_AS"/>
</dbReference>
<keyword evidence="9" id="KW-1185">Reference proteome</keyword>
<reference evidence="8" key="1">
    <citation type="journal article" date="2023" name="G3 (Bethesda)">
        <title>Whole genome assemblies of Zophobas morio and Tenebrio molitor.</title>
        <authorList>
            <person name="Kaur S."/>
            <person name="Stinson S.A."/>
            <person name="diCenzo G.C."/>
        </authorList>
    </citation>
    <scope>NUCLEOTIDE SEQUENCE</scope>
    <source>
        <strain evidence="8">QUZm001</strain>
    </source>
</reference>
<dbReference type="PANTHER" id="PTHR43142:SF1">
    <property type="entry name" value="CARBOXYLIC ESTER HYDROLASE"/>
    <property type="match status" value="1"/>
</dbReference>
<dbReference type="PANTHER" id="PTHR43142">
    <property type="entry name" value="CARBOXYLIC ESTER HYDROLASE"/>
    <property type="match status" value="1"/>
</dbReference>
<evidence type="ECO:0000313" key="9">
    <source>
        <dbReference type="Proteomes" id="UP001168821"/>
    </source>
</evidence>
<dbReference type="PROSITE" id="PS00122">
    <property type="entry name" value="CARBOXYLESTERASE_B_1"/>
    <property type="match status" value="1"/>
</dbReference>
<dbReference type="Proteomes" id="UP001168821">
    <property type="component" value="Unassembled WGS sequence"/>
</dbReference>
<feature type="domain" description="Carboxylesterase type B" evidence="7">
    <location>
        <begin position="3"/>
        <end position="518"/>
    </location>
</feature>
<keyword evidence="5" id="KW-0325">Glycoprotein</keyword>
<evidence type="ECO:0000256" key="2">
    <source>
        <dbReference type="ARBA" id="ARBA00022487"/>
    </source>
</evidence>
<dbReference type="FunFam" id="3.40.50.1820:FF:000092">
    <property type="entry name" value="Carboxylic ester hydrolase"/>
    <property type="match status" value="1"/>
</dbReference>
<evidence type="ECO:0000256" key="6">
    <source>
        <dbReference type="RuleBase" id="RU361235"/>
    </source>
</evidence>
<comment type="similarity">
    <text evidence="1 6">Belongs to the type-B carboxylesterase/lipase family.</text>
</comment>
<name>A0AA38HZ55_9CUCU</name>